<dbReference type="InterPro" id="IPR023214">
    <property type="entry name" value="HAD_sf"/>
</dbReference>
<dbReference type="EMBL" id="DF820497">
    <property type="protein sequence ID" value="GAK31726.1"/>
    <property type="molecule type" value="Genomic_DNA"/>
</dbReference>
<evidence type="ECO:0000313" key="10">
    <source>
        <dbReference type="Proteomes" id="UP000030643"/>
    </source>
</evidence>
<dbReference type="RefSeq" id="WP_027699663.1">
    <property type="nucleotide sequence ID" value="NZ_DF820497.1"/>
</dbReference>
<comment type="similarity">
    <text evidence="1 5">Belongs to the HAD-like hydrolase superfamily. NagD family.</text>
</comment>
<accession>A0A069D2T9</accession>
<evidence type="ECO:0000256" key="5">
    <source>
        <dbReference type="PIRNR" id="PIRNR000915"/>
    </source>
</evidence>
<dbReference type="Pfam" id="PF13242">
    <property type="entry name" value="Hydrolase_like"/>
    <property type="match status" value="1"/>
</dbReference>
<dbReference type="GO" id="GO:0046872">
    <property type="term" value="F:metal ion binding"/>
    <property type="evidence" value="ECO:0007669"/>
    <property type="project" value="UniProtKB-KW"/>
</dbReference>
<dbReference type="SFLD" id="SFLDG01139">
    <property type="entry name" value="C2.A:_Pyridoxal_Phosphate_Phos"/>
    <property type="match status" value="1"/>
</dbReference>
<dbReference type="GO" id="GO:0005737">
    <property type="term" value="C:cytoplasm"/>
    <property type="evidence" value="ECO:0007669"/>
    <property type="project" value="TreeGrafter"/>
</dbReference>
<keyword evidence="2 5" id="KW-0479">Metal-binding</keyword>
<feature type="active site" description="Proton donor" evidence="6">
    <location>
        <position position="12"/>
    </location>
</feature>
<proteinExistence type="inferred from homology"/>
<feature type="binding site" evidence="8">
    <location>
        <position position="208"/>
    </location>
    <ligand>
        <name>Mg(2+)</name>
        <dbReference type="ChEBI" id="CHEBI:18420"/>
    </ligand>
</feature>
<evidence type="ECO:0000256" key="7">
    <source>
        <dbReference type="PIRSR" id="PIRSR000915-2"/>
    </source>
</evidence>
<dbReference type="OrthoDB" id="9810449at2"/>
<dbReference type="AlphaFoldDB" id="A0A069D2T9"/>
<evidence type="ECO:0000313" key="9">
    <source>
        <dbReference type="EMBL" id="GAK31726.1"/>
    </source>
</evidence>
<feature type="binding site" evidence="8">
    <location>
        <position position="12"/>
    </location>
    <ligand>
        <name>Mg(2+)</name>
        <dbReference type="ChEBI" id="CHEBI:18420"/>
    </ligand>
</feature>
<comment type="function">
    <text evidence="5">Catalyzes the dephosphorylation of 2-6 carbon acid sugars in vitro.</text>
</comment>
<dbReference type="EC" id="3.1.3.-" evidence="5"/>
<protein>
    <recommendedName>
        <fullName evidence="5">Acid sugar phosphatase</fullName>
        <ecNumber evidence="5">3.1.3.-</ecNumber>
    </recommendedName>
</protein>
<dbReference type="PIRSF" id="PIRSF000915">
    <property type="entry name" value="PGP-type_phosphatase"/>
    <property type="match status" value="1"/>
</dbReference>
<feature type="binding site" evidence="7">
    <location>
        <position position="183"/>
    </location>
    <ligand>
        <name>substrate</name>
    </ligand>
</feature>
<feature type="active site" description="Nucleophile" evidence="6">
    <location>
        <position position="10"/>
    </location>
</feature>
<evidence type="ECO:0000256" key="1">
    <source>
        <dbReference type="ARBA" id="ARBA00006696"/>
    </source>
</evidence>
<evidence type="ECO:0000256" key="2">
    <source>
        <dbReference type="ARBA" id="ARBA00022723"/>
    </source>
</evidence>
<dbReference type="eggNOG" id="COG0647">
    <property type="taxonomic scope" value="Bacteria"/>
</dbReference>
<dbReference type="NCBIfam" id="TIGR01457">
    <property type="entry name" value="HAD-SF-IIA-hyp2"/>
    <property type="match status" value="1"/>
</dbReference>
<gene>
    <name evidence="9" type="primary">pgp</name>
    <name evidence="9" type="ORF">WOSG25_140280</name>
</gene>
<dbReference type="PANTHER" id="PTHR19288:SF46">
    <property type="entry name" value="HALOACID DEHALOGENASE-LIKE HYDROLASE DOMAIN-CONTAINING PROTEIN 2"/>
    <property type="match status" value="1"/>
</dbReference>
<evidence type="ECO:0000256" key="6">
    <source>
        <dbReference type="PIRSR" id="PIRSR000915-1"/>
    </source>
</evidence>
<dbReference type="Proteomes" id="UP000030643">
    <property type="component" value="Unassembled WGS sequence"/>
</dbReference>
<feature type="binding site" evidence="8">
    <location>
        <position position="10"/>
    </location>
    <ligand>
        <name>Mg(2+)</name>
        <dbReference type="ChEBI" id="CHEBI:18420"/>
    </ligand>
</feature>
<dbReference type="GO" id="GO:0016791">
    <property type="term" value="F:phosphatase activity"/>
    <property type="evidence" value="ECO:0007669"/>
    <property type="project" value="TreeGrafter"/>
</dbReference>
<evidence type="ECO:0000256" key="8">
    <source>
        <dbReference type="PIRSR" id="PIRSR000915-3"/>
    </source>
</evidence>
<keyword evidence="4 5" id="KW-0460">Magnesium</keyword>
<dbReference type="PANTHER" id="PTHR19288">
    <property type="entry name" value="4-NITROPHENYLPHOSPHATASE-RELATED"/>
    <property type="match status" value="1"/>
</dbReference>
<dbReference type="SFLD" id="SFLDS00003">
    <property type="entry name" value="Haloacid_Dehalogenase"/>
    <property type="match status" value="1"/>
</dbReference>
<dbReference type="NCBIfam" id="TIGR01460">
    <property type="entry name" value="HAD-SF-IIA"/>
    <property type="match status" value="1"/>
</dbReference>
<keyword evidence="3 9" id="KW-0378">Hydrolase</keyword>
<dbReference type="Gene3D" id="3.40.50.1000">
    <property type="entry name" value="HAD superfamily/HAD-like"/>
    <property type="match status" value="2"/>
</dbReference>
<evidence type="ECO:0000256" key="4">
    <source>
        <dbReference type="ARBA" id="ARBA00022842"/>
    </source>
</evidence>
<dbReference type="NCBIfam" id="TIGR01549">
    <property type="entry name" value="HAD-SF-IA-v1"/>
    <property type="match status" value="1"/>
</dbReference>
<reference evidence="10" key="1">
    <citation type="journal article" date="2014" name="Genome Announc.">
        <title>Draft genome sequence of Weissella oryzae SG25T, isolated from fermented rice grains.</title>
        <authorList>
            <person name="Tanizawa Y."/>
            <person name="Fujisawa T."/>
            <person name="Mochizuki T."/>
            <person name="Kaminuma E."/>
            <person name="Suzuki Y."/>
            <person name="Nakamura Y."/>
            <person name="Tohno M."/>
        </authorList>
    </citation>
    <scope>NUCLEOTIDE SEQUENCE [LARGE SCALE GENOMIC DNA]</scope>
    <source>
        <strain evidence="10">DSM 25784 / JCM 18191 / LMG 30913 / SG25</strain>
    </source>
</reference>
<dbReference type="SUPFAM" id="SSF56784">
    <property type="entry name" value="HAD-like"/>
    <property type="match status" value="1"/>
</dbReference>
<dbReference type="SFLD" id="SFLDG01129">
    <property type="entry name" value="C1.5:_HAD__Beta-PGM__Phosphata"/>
    <property type="match status" value="1"/>
</dbReference>
<dbReference type="InterPro" id="IPR006354">
    <property type="entry name" value="HAD-SF_hydro_IIA_hyp1"/>
</dbReference>
<evidence type="ECO:0000256" key="3">
    <source>
        <dbReference type="ARBA" id="ARBA00022801"/>
    </source>
</evidence>
<dbReference type="STRING" id="1329250.WOSG25_140280"/>
<organism evidence="9 10">
    <name type="scientific">Weissella oryzae (strain DSM 25784 / JCM 18191 / LMG 30913 / SG25)</name>
    <dbReference type="NCBI Taxonomy" id="1329250"/>
    <lineage>
        <taxon>Bacteria</taxon>
        <taxon>Bacillati</taxon>
        <taxon>Bacillota</taxon>
        <taxon>Bacilli</taxon>
        <taxon>Lactobacillales</taxon>
        <taxon>Lactobacillaceae</taxon>
        <taxon>Weissella</taxon>
    </lineage>
</organism>
<comment type="cofactor">
    <cofactor evidence="8">
        <name>Mg(2+)</name>
        <dbReference type="ChEBI" id="CHEBI:18420"/>
    </cofactor>
    <text evidence="8">Divalent metal ions. Mg(2+) is the most effective.</text>
</comment>
<keyword evidence="10" id="KW-1185">Reference proteome</keyword>
<dbReference type="InterPro" id="IPR006439">
    <property type="entry name" value="HAD-SF_hydro_IA"/>
</dbReference>
<dbReference type="InterPro" id="IPR006357">
    <property type="entry name" value="HAD-SF_hydro_IIA"/>
</dbReference>
<dbReference type="Pfam" id="PF13344">
    <property type="entry name" value="Hydrolase_6"/>
    <property type="match status" value="1"/>
</dbReference>
<sequence length="258" mass="27779">MSKYKGYFIDLDGTIYKGRQQYPSGKRFIERLKNAGIDYRFVTNNSTKTASEVAKNLTENHAIPTEPEQVYTSAMATADYLKDQANITTVLVIGESGLKSALTTAGFTLVEKAPADAVVVALDRQVDYEKLMQATFAIQAGAVFIATNVDTNLPNELGMTPGAGAFVSFIATAVQKQPVIIGKPSTTIINLALARVGKTADEVIMVGDNYNTDIKAGLNAGMDTLLVYTGVTKPSEMASLPVAEQATYMLDSLDDWQI</sequence>
<dbReference type="CDD" id="cd07530">
    <property type="entry name" value="HAD_Pase_UmpH-like"/>
    <property type="match status" value="1"/>
</dbReference>
<name>A0A069D2T9_WEIOS</name>
<dbReference type="InterPro" id="IPR036412">
    <property type="entry name" value="HAD-like_sf"/>
</dbReference>